<evidence type="ECO:0000313" key="2">
    <source>
        <dbReference type="Proteomes" id="UP000317778"/>
    </source>
</evidence>
<dbReference type="InterPro" id="IPR003477">
    <property type="entry name" value="PemK-like"/>
</dbReference>
<organism evidence="1 2">
    <name type="scientific">candidate division TA06 bacterium B3_TA06</name>
    <dbReference type="NCBI Taxonomy" id="2012487"/>
    <lineage>
        <taxon>Bacteria</taxon>
        <taxon>Bacteria division TA06</taxon>
    </lineage>
</organism>
<dbReference type="Gene3D" id="2.30.30.110">
    <property type="match status" value="1"/>
</dbReference>
<dbReference type="GO" id="GO:0003677">
    <property type="term" value="F:DNA binding"/>
    <property type="evidence" value="ECO:0007669"/>
    <property type="project" value="InterPro"/>
</dbReference>
<gene>
    <name evidence="1" type="ORF">CEE36_02380</name>
</gene>
<name>A0A532V9X1_UNCT6</name>
<dbReference type="EMBL" id="NJBO01000002">
    <property type="protein sequence ID" value="TKJ43986.1"/>
    <property type="molecule type" value="Genomic_DNA"/>
</dbReference>
<dbReference type="Pfam" id="PF02452">
    <property type="entry name" value="PemK_toxin"/>
    <property type="match status" value="1"/>
</dbReference>
<proteinExistence type="predicted"/>
<comment type="caution">
    <text evidence="1">The sequence shown here is derived from an EMBL/GenBank/DDBJ whole genome shotgun (WGS) entry which is preliminary data.</text>
</comment>
<sequence length="114" mass="12821">MNVSPGDVLIAKVPYTRDIHEGYIKTVPVKERPVLVISTVEFNTRESAFVVVPISSRIDRMDNYDVHISTQESVKCGLIKESVARPNLITTLSLERIVDRLGKAPRPLMKKIYG</sequence>
<dbReference type="SUPFAM" id="SSF50118">
    <property type="entry name" value="Cell growth inhibitor/plasmid maintenance toxic component"/>
    <property type="match status" value="1"/>
</dbReference>
<evidence type="ECO:0000313" key="1">
    <source>
        <dbReference type="EMBL" id="TKJ43986.1"/>
    </source>
</evidence>
<dbReference type="AlphaFoldDB" id="A0A532V9X1"/>
<protein>
    <recommendedName>
        <fullName evidence="3">MazF family transcriptional regulator</fullName>
    </recommendedName>
</protein>
<reference evidence="1 2" key="1">
    <citation type="submission" date="2017-06" db="EMBL/GenBank/DDBJ databases">
        <title>Novel microbial phyla capable of carbon fixation and sulfur reduction in deep-sea sediments.</title>
        <authorList>
            <person name="Huang J."/>
            <person name="Baker B."/>
            <person name="Wang Y."/>
        </authorList>
    </citation>
    <scope>NUCLEOTIDE SEQUENCE [LARGE SCALE GENOMIC DNA]</scope>
    <source>
        <strain evidence="1">B3_TA06</strain>
    </source>
</reference>
<accession>A0A532V9X1</accession>
<dbReference type="Proteomes" id="UP000317778">
    <property type="component" value="Unassembled WGS sequence"/>
</dbReference>
<dbReference type="InterPro" id="IPR011067">
    <property type="entry name" value="Plasmid_toxin/cell-grow_inhib"/>
</dbReference>
<evidence type="ECO:0008006" key="3">
    <source>
        <dbReference type="Google" id="ProtNLM"/>
    </source>
</evidence>